<dbReference type="InterPro" id="IPR002645">
    <property type="entry name" value="STAS_dom"/>
</dbReference>
<evidence type="ECO:0000313" key="5">
    <source>
        <dbReference type="Proteomes" id="UP000317369"/>
    </source>
</evidence>
<dbReference type="PROSITE" id="PS50801">
    <property type="entry name" value="STAS"/>
    <property type="match status" value="1"/>
</dbReference>
<dbReference type="AlphaFoldDB" id="A0A517YZ43"/>
<dbReference type="Proteomes" id="UP000317369">
    <property type="component" value="Chromosome"/>
</dbReference>
<dbReference type="SUPFAM" id="SSF52091">
    <property type="entry name" value="SpoIIaa-like"/>
    <property type="match status" value="1"/>
</dbReference>
<dbReference type="Gene3D" id="3.30.750.24">
    <property type="entry name" value="STAS domain"/>
    <property type="match status" value="1"/>
</dbReference>
<evidence type="ECO:0000256" key="2">
    <source>
        <dbReference type="RuleBase" id="RU003749"/>
    </source>
</evidence>
<dbReference type="InterPro" id="IPR036513">
    <property type="entry name" value="STAS_dom_sf"/>
</dbReference>
<keyword evidence="5" id="KW-1185">Reference proteome</keyword>
<dbReference type="PANTHER" id="PTHR33495:SF2">
    <property type="entry name" value="ANTI-SIGMA FACTOR ANTAGONIST TM_1081-RELATED"/>
    <property type="match status" value="1"/>
</dbReference>
<dbReference type="RefSeq" id="WP_145080928.1">
    <property type="nucleotide sequence ID" value="NZ_CP036425.1"/>
</dbReference>
<organism evidence="4 5">
    <name type="scientific">Poriferisphaera corsica</name>
    <dbReference type="NCBI Taxonomy" id="2528020"/>
    <lineage>
        <taxon>Bacteria</taxon>
        <taxon>Pseudomonadati</taxon>
        <taxon>Planctomycetota</taxon>
        <taxon>Phycisphaerae</taxon>
        <taxon>Phycisphaerales</taxon>
        <taxon>Phycisphaeraceae</taxon>
        <taxon>Poriferisphaera</taxon>
    </lineage>
</organism>
<sequence length="124" mass="14030">MGDKLVLPQLSRLDVTDESRFYRIAFREGKVDGTAVRELYEVTMQLVDHDNSIRMLVDLTGVHFLPSGGLGMLVTIRKRFLSIGGQLHILVPDEQVKEVFAVTNLDKLLHLYGNDHEAVNAFKH</sequence>
<dbReference type="OrthoDB" id="213402at2"/>
<dbReference type="EMBL" id="CP036425">
    <property type="protein sequence ID" value="QDU35496.1"/>
    <property type="molecule type" value="Genomic_DNA"/>
</dbReference>
<dbReference type="KEGG" id="pcor:KS4_35790"/>
<feature type="domain" description="STAS" evidence="3">
    <location>
        <begin position="28"/>
        <end position="122"/>
    </location>
</feature>
<dbReference type="CDD" id="cd07043">
    <property type="entry name" value="STAS_anti-anti-sigma_factors"/>
    <property type="match status" value="1"/>
</dbReference>
<comment type="similarity">
    <text evidence="1 2">Belongs to the anti-sigma-factor antagonist family.</text>
</comment>
<evidence type="ECO:0000256" key="1">
    <source>
        <dbReference type="ARBA" id="ARBA00009013"/>
    </source>
</evidence>
<evidence type="ECO:0000259" key="3">
    <source>
        <dbReference type="PROSITE" id="PS50801"/>
    </source>
</evidence>
<evidence type="ECO:0000313" key="4">
    <source>
        <dbReference type="EMBL" id="QDU35496.1"/>
    </source>
</evidence>
<accession>A0A517YZ43</accession>
<dbReference type="GO" id="GO:0043856">
    <property type="term" value="F:anti-sigma factor antagonist activity"/>
    <property type="evidence" value="ECO:0007669"/>
    <property type="project" value="InterPro"/>
</dbReference>
<dbReference type="InterPro" id="IPR003658">
    <property type="entry name" value="Anti-sigma_ant"/>
</dbReference>
<proteinExistence type="inferred from homology"/>
<dbReference type="NCBIfam" id="TIGR00377">
    <property type="entry name" value="ant_ant_sig"/>
    <property type="match status" value="1"/>
</dbReference>
<name>A0A517YZ43_9BACT</name>
<reference evidence="4 5" key="1">
    <citation type="submission" date="2019-02" db="EMBL/GenBank/DDBJ databases">
        <title>Deep-cultivation of Planctomycetes and their phenomic and genomic characterization uncovers novel biology.</title>
        <authorList>
            <person name="Wiegand S."/>
            <person name="Jogler M."/>
            <person name="Boedeker C."/>
            <person name="Pinto D."/>
            <person name="Vollmers J."/>
            <person name="Rivas-Marin E."/>
            <person name="Kohn T."/>
            <person name="Peeters S.H."/>
            <person name="Heuer A."/>
            <person name="Rast P."/>
            <person name="Oberbeckmann S."/>
            <person name="Bunk B."/>
            <person name="Jeske O."/>
            <person name="Meyerdierks A."/>
            <person name="Storesund J.E."/>
            <person name="Kallscheuer N."/>
            <person name="Luecker S."/>
            <person name="Lage O.M."/>
            <person name="Pohl T."/>
            <person name="Merkel B.J."/>
            <person name="Hornburger P."/>
            <person name="Mueller R.-W."/>
            <person name="Bruemmer F."/>
            <person name="Labrenz M."/>
            <person name="Spormann A.M."/>
            <person name="Op den Camp H."/>
            <person name="Overmann J."/>
            <person name="Amann R."/>
            <person name="Jetten M.S.M."/>
            <person name="Mascher T."/>
            <person name="Medema M.H."/>
            <person name="Devos D.P."/>
            <person name="Kaster A.-K."/>
            <person name="Ovreas L."/>
            <person name="Rohde M."/>
            <person name="Galperin M.Y."/>
            <person name="Jogler C."/>
        </authorList>
    </citation>
    <scope>NUCLEOTIDE SEQUENCE [LARGE SCALE GENOMIC DNA]</scope>
    <source>
        <strain evidence="4 5">KS4</strain>
    </source>
</reference>
<gene>
    <name evidence="4" type="primary">rsbV_2</name>
    <name evidence="4" type="ORF">KS4_35790</name>
</gene>
<dbReference type="Pfam" id="PF01740">
    <property type="entry name" value="STAS"/>
    <property type="match status" value="1"/>
</dbReference>
<protein>
    <recommendedName>
        <fullName evidence="2">Anti-sigma factor antagonist</fullName>
    </recommendedName>
</protein>
<dbReference type="PANTHER" id="PTHR33495">
    <property type="entry name" value="ANTI-SIGMA FACTOR ANTAGONIST TM_1081-RELATED-RELATED"/>
    <property type="match status" value="1"/>
</dbReference>